<comment type="cofactor">
    <cofactor evidence="1">
        <name>Mg(2+)</name>
        <dbReference type="ChEBI" id="CHEBI:18420"/>
    </cofactor>
</comment>
<keyword evidence="2" id="KW-0472">Membrane</keyword>
<evidence type="ECO:0000313" key="5">
    <source>
        <dbReference type="EMBL" id="RZU46989.1"/>
    </source>
</evidence>
<dbReference type="SMART" id="SM00267">
    <property type="entry name" value="GGDEF"/>
    <property type="match status" value="1"/>
</dbReference>
<dbReference type="SUPFAM" id="SSF141868">
    <property type="entry name" value="EAL domain-like"/>
    <property type="match status" value="1"/>
</dbReference>
<reference evidence="5 6" key="1">
    <citation type="submission" date="2019-02" db="EMBL/GenBank/DDBJ databases">
        <title>Genomic Encyclopedia of Type Strains, Phase IV (KMG-IV): sequencing the most valuable type-strain genomes for metagenomic binning, comparative biology and taxonomic classification.</title>
        <authorList>
            <person name="Goeker M."/>
        </authorList>
    </citation>
    <scope>NUCLEOTIDE SEQUENCE [LARGE SCALE GENOMIC DNA]</scope>
    <source>
        <strain evidence="5 6">DSM 105135</strain>
    </source>
</reference>
<dbReference type="SMART" id="SM00052">
    <property type="entry name" value="EAL"/>
    <property type="match status" value="1"/>
</dbReference>
<dbReference type="PANTHER" id="PTHR44757">
    <property type="entry name" value="DIGUANYLATE CYCLASE DGCP"/>
    <property type="match status" value="1"/>
</dbReference>
<dbReference type="GO" id="GO:0003824">
    <property type="term" value="F:catalytic activity"/>
    <property type="evidence" value="ECO:0007669"/>
    <property type="project" value="UniProtKB-ARBA"/>
</dbReference>
<evidence type="ECO:0000256" key="2">
    <source>
        <dbReference type="SAM" id="Phobius"/>
    </source>
</evidence>
<feature type="domain" description="GGDEF" evidence="4">
    <location>
        <begin position="299"/>
        <end position="431"/>
    </location>
</feature>
<dbReference type="CDD" id="cd01949">
    <property type="entry name" value="GGDEF"/>
    <property type="match status" value="1"/>
</dbReference>
<dbReference type="Pfam" id="PF00563">
    <property type="entry name" value="EAL"/>
    <property type="match status" value="1"/>
</dbReference>
<feature type="transmembrane region" description="Helical" evidence="2">
    <location>
        <begin position="170"/>
        <end position="191"/>
    </location>
</feature>
<keyword evidence="2" id="KW-0812">Transmembrane</keyword>
<dbReference type="FunFam" id="3.30.70.270:FF:000001">
    <property type="entry name" value="Diguanylate cyclase domain protein"/>
    <property type="match status" value="1"/>
</dbReference>
<feature type="domain" description="EAL" evidence="3">
    <location>
        <begin position="440"/>
        <end position="690"/>
    </location>
</feature>
<dbReference type="InterPro" id="IPR001633">
    <property type="entry name" value="EAL_dom"/>
</dbReference>
<protein>
    <submittedName>
        <fullName evidence="5">Diguanylate cyclase/phosphodiesterase</fullName>
    </submittedName>
</protein>
<dbReference type="SUPFAM" id="SSF55073">
    <property type="entry name" value="Nucleotide cyclase"/>
    <property type="match status" value="1"/>
</dbReference>
<dbReference type="InterPro" id="IPR000160">
    <property type="entry name" value="GGDEF_dom"/>
</dbReference>
<sequence length="697" mass="77417">MSTDWQVSQAHIIASFVFAFLGLFGHALLSSRISTQLPGQQRHWQLTSALLLAAALWCALLMARLGLNIRWAGFNGAWTLIFIALLGCMTLINRTYGTRSGLQSLLAAALLALTLSFSVMAGLASDTGIPKDRILVSRHFLITLALFFLVGLLLAFDLTARLQKPGSAGLVRVAATAVFGAVILTVGRHMITSAYLPSMPPFTSLTDAEHAGRLLLALFLTLTFLLLLTVVFLAFITQRKFHEQAVHLENTQSIIERMHDSRGHLEQLAHYDTLTQLYNRHAFLDAFTQRLHDARQSSGKLAVLFIDLDNFKSVNDSMGHAAGDELLRIISRRLRTVLRGHDLIGRIGGDEFCLVAPIGNIEEAKSIAARILNKMHEPIAISGRAVTTTTSIGISLFPYDGESQDVLIKNADFALYQSKGSGRNTMNFYSDYLSHKSHRELKIQHDLQKAITQSELFLQYQPVRNLGSGAIVALEALIRWQHPEKGILTPEHFINIAEFNGFVDLVDTWVTRKICRDMHTLSAAGHILRITMNCSAMNLNNDRFISEILRILEEERIERSLFKLEISESILFEYRHKAPVFLSRLKESGIGLVVDDFGSGSSSLVWLKTLPICELKLDRCLLGNEGQDNDIVSALISMAQLMHWEVTAKGVESHETAEWLTGAGCNNAQGYGIEPPLRLPELMALLSSRAEHYANDL</sequence>
<dbReference type="RefSeq" id="WP_165391362.1">
    <property type="nucleotide sequence ID" value="NZ_SHKX01000011.1"/>
</dbReference>
<accession>A0A4Q7ZB07</accession>
<dbReference type="Gene3D" id="3.30.70.270">
    <property type="match status" value="1"/>
</dbReference>
<dbReference type="AlphaFoldDB" id="A0A4Q7ZB07"/>
<dbReference type="Gene3D" id="3.20.20.450">
    <property type="entry name" value="EAL domain"/>
    <property type="match status" value="1"/>
</dbReference>
<feature type="transmembrane region" description="Helical" evidence="2">
    <location>
        <begin position="49"/>
        <end position="67"/>
    </location>
</feature>
<keyword evidence="6" id="KW-1185">Reference proteome</keyword>
<evidence type="ECO:0000256" key="1">
    <source>
        <dbReference type="ARBA" id="ARBA00001946"/>
    </source>
</evidence>
<dbReference type="Proteomes" id="UP000292423">
    <property type="component" value="Unassembled WGS sequence"/>
</dbReference>
<dbReference type="PANTHER" id="PTHR44757:SF2">
    <property type="entry name" value="BIOFILM ARCHITECTURE MAINTENANCE PROTEIN MBAA"/>
    <property type="match status" value="1"/>
</dbReference>
<dbReference type="InterPro" id="IPR043128">
    <property type="entry name" value="Rev_trsase/Diguanyl_cyclase"/>
</dbReference>
<feature type="transmembrane region" description="Helical" evidence="2">
    <location>
        <begin position="136"/>
        <end position="158"/>
    </location>
</feature>
<dbReference type="PROSITE" id="PS50887">
    <property type="entry name" value="GGDEF"/>
    <property type="match status" value="1"/>
</dbReference>
<dbReference type="Pfam" id="PF00990">
    <property type="entry name" value="GGDEF"/>
    <property type="match status" value="1"/>
</dbReference>
<dbReference type="InterPro" id="IPR029787">
    <property type="entry name" value="Nucleotide_cyclase"/>
</dbReference>
<feature type="transmembrane region" description="Helical" evidence="2">
    <location>
        <begin position="211"/>
        <end position="236"/>
    </location>
</feature>
<feature type="transmembrane region" description="Helical" evidence="2">
    <location>
        <begin position="12"/>
        <end position="29"/>
    </location>
</feature>
<organism evidence="5 6">
    <name type="scientific">Fluviicoccus keumensis</name>
    <dbReference type="NCBI Taxonomy" id="1435465"/>
    <lineage>
        <taxon>Bacteria</taxon>
        <taxon>Pseudomonadati</taxon>
        <taxon>Pseudomonadota</taxon>
        <taxon>Gammaproteobacteria</taxon>
        <taxon>Moraxellales</taxon>
        <taxon>Moraxellaceae</taxon>
        <taxon>Fluviicoccus</taxon>
    </lineage>
</organism>
<dbReference type="InterPro" id="IPR035919">
    <property type="entry name" value="EAL_sf"/>
</dbReference>
<name>A0A4Q7ZB07_9GAMM</name>
<dbReference type="CDD" id="cd01948">
    <property type="entry name" value="EAL"/>
    <property type="match status" value="1"/>
</dbReference>
<keyword evidence="2" id="KW-1133">Transmembrane helix</keyword>
<feature type="transmembrane region" description="Helical" evidence="2">
    <location>
        <begin position="104"/>
        <end position="124"/>
    </location>
</feature>
<evidence type="ECO:0000259" key="3">
    <source>
        <dbReference type="PROSITE" id="PS50883"/>
    </source>
</evidence>
<proteinExistence type="predicted"/>
<dbReference type="PROSITE" id="PS50883">
    <property type="entry name" value="EAL"/>
    <property type="match status" value="1"/>
</dbReference>
<dbReference type="InterPro" id="IPR052155">
    <property type="entry name" value="Biofilm_reg_signaling"/>
</dbReference>
<gene>
    <name evidence="5" type="ORF">EV700_1376</name>
</gene>
<dbReference type="NCBIfam" id="TIGR00254">
    <property type="entry name" value="GGDEF"/>
    <property type="match status" value="1"/>
</dbReference>
<dbReference type="EMBL" id="SHKX01000011">
    <property type="protein sequence ID" value="RZU46989.1"/>
    <property type="molecule type" value="Genomic_DNA"/>
</dbReference>
<comment type="caution">
    <text evidence="5">The sequence shown here is derived from an EMBL/GenBank/DDBJ whole genome shotgun (WGS) entry which is preliminary data.</text>
</comment>
<feature type="transmembrane region" description="Helical" evidence="2">
    <location>
        <begin position="73"/>
        <end position="92"/>
    </location>
</feature>
<evidence type="ECO:0000259" key="4">
    <source>
        <dbReference type="PROSITE" id="PS50887"/>
    </source>
</evidence>
<evidence type="ECO:0000313" key="6">
    <source>
        <dbReference type="Proteomes" id="UP000292423"/>
    </source>
</evidence>